<dbReference type="GO" id="GO:0004097">
    <property type="term" value="F:catechol oxidase activity"/>
    <property type="evidence" value="ECO:0007669"/>
    <property type="project" value="InterPro"/>
</dbReference>
<dbReference type="Pfam" id="PF12143">
    <property type="entry name" value="PPO1_KFDV"/>
    <property type="match status" value="1"/>
</dbReference>
<evidence type="ECO:0000313" key="4">
    <source>
        <dbReference type="Proteomes" id="UP000316621"/>
    </source>
</evidence>
<evidence type="ECO:0000256" key="1">
    <source>
        <dbReference type="SAM" id="MobiDB-lite"/>
    </source>
</evidence>
<feature type="region of interest" description="Disordered" evidence="1">
    <location>
        <begin position="1"/>
        <end position="38"/>
    </location>
</feature>
<proteinExistence type="predicted"/>
<evidence type="ECO:0000313" key="3">
    <source>
        <dbReference type="EMBL" id="RZC47398.1"/>
    </source>
</evidence>
<accession>A0A4Y7IIY8</accession>
<dbReference type="PANTHER" id="PTHR36608:SF1">
    <property type="entry name" value="POLYPHENOL OXIDASE C, CHLOROPLASTIC-LIKE"/>
    <property type="match status" value="1"/>
</dbReference>
<dbReference type="Proteomes" id="UP000316621">
    <property type="component" value="Chromosome 1"/>
</dbReference>
<dbReference type="Gramene" id="RZC47398">
    <property type="protein sequence ID" value="RZC47398"/>
    <property type="gene ID" value="C5167_040341"/>
</dbReference>
<dbReference type="InterPro" id="IPR022740">
    <property type="entry name" value="Polyphenol_oxidase_C"/>
</dbReference>
<gene>
    <name evidence="3" type="ORF">C5167_040341</name>
</gene>
<evidence type="ECO:0000259" key="2">
    <source>
        <dbReference type="Pfam" id="PF12143"/>
    </source>
</evidence>
<keyword evidence="4" id="KW-1185">Reference proteome</keyword>
<name>A0A4Y7IIY8_PAPSO</name>
<dbReference type="EMBL" id="CM010715">
    <property type="protein sequence ID" value="RZC47398.1"/>
    <property type="molecule type" value="Genomic_DNA"/>
</dbReference>
<protein>
    <recommendedName>
        <fullName evidence="2">Polyphenol oxidase C-terminal domain-containing protein</fullName>
    </recommendedName>
</protein>
<feature type="compositionally biased region" description="Basic and acidic residues" evidence="1">
    <location>
        <begin position="29"/>
        <end position="38"/>
    </location>
</feature>
<organism evidence="3 4">
    <name type="scientific">Papaver somniferum</name>
    <name type="common">Opium poppy</name>
    <dbReference type="NCBI Taxonomy" id="3469"/>
    <lineage>
        <taxon>Eukaryota</taxon>
        <taxon>Viridiplantae</taxon>
        <taxon>Streptophyta</taxon>
        <taxon>Embryophyta</taxon>
        <taxon>Tracheophyta</taxon>
        <taxon>Spermatophyta</taxon>
        <taxon>Magnoliopsida</taxon>
        <taxon>Ranunculales</taxon>
        <taxon>Papaveraceae</taxon>
        <taxon>Papaveroideae</taxon>
        <taxon>Papaver</taxon>
    </lineage>
</organism>
<feature type="domain" description="Polyphenol oxidase C-terminal" evidence="2">
    <location>
        <begin position="53"/>
        <end position="177"/>
    </location>
</feature>
<dbReference type="AlphaFoldDB" id="A0A4Y7IIY8"/>
<sequence length="189" mass="20561">MLHNFTPFALVDASPTKEECSSASTPTTTHDHDHHQNDHKQLIKVEEFGSQTRKLETPIRALVKKPKVGQSMEGRGTYVLSVEGIDVLNDEPVRFDVFVAKHQAGDGDDEAEAGPDSEFGKFAGSLVELGGSSGTKTLDLGISYLIKDIQATDCDNLVVTLKPRSGQVSVGSVRVEYVLPDDDDEDFDD</sequence>
<dbReference type="PANTHER" id="PTHR36608">
    <property type="entry name" value="POLYPHENOL OXIDASE C, CHLOROPLASTIC-LIKE"/>
    <property type="match status" value="1"/>
</dbReference>
<reference evidence="3 4" key="1">
    <citation type="journal article" date="2018" name="Science">
        <title>The opium poppy genome and morphinan production.</title>
        <authorList>
            <person name="Guo L."/>
            <person name="Winzer T."/>
            <person name="Yang X."/>
            <person name="Li Y."/>
            <person name="Ning Z."/>
            <person name="He Z."/>
            <person name="Teodor R."/>
            <person name="Lu Y."/>
            <person name="Bowser T.A."/>
            <person name="Graham I.A."/>
            <person name="Ye K."/>
        </authorList>
    </citation>
    <scope>NUCLEOTIDE SEQUENCE [LARGE SCALE GENOMIC DNA]</scope>
    <source>
        <strain evidence="4">cv. HN1</strain>
        <tissue evidence="3">Leaves</tissue>
    </source>
</reference>
<dbReference type="STRING" id="3469.A0A4Y7IIY8"/>